<dbReference type="SUPFAM" id="SSF52540">
    <property type="entry name" value="P-loop containing nucleoside triphosphate hydrolases"/>
    <property type="match status" value="1"/>
</dbReference>
<dbReference type="InterPro" id="IPR011704">
    <property type="entry name" value="ATPase_dyneun-rel_AAA"/>
</dbReference>
<organism evidence="2">
    <name type="scientific">marine sediment metagenome</name>
    <dbReference type="NCBI Taxonomy" id="412755"/>
    <lineage>
        <taxon>unclassified sequences</taxon>
        <taxon>metagenomes</taxon>
        <taxon>ecological metagenomes</taxon>
    </lineage>
</organism>
<dbReference type="GO" id="GO:0005524">
    <property type="term" value="F:ATP binding"/>
    <property type="evidence" value="ECO:0007669"/>
    <property type="project" value="InterPro"/>
</dbReference>
<dbReference type="GO" id="GO:0016887">
    <property type="term" value="F:ATP hydrolysis activity"/>
    <property type="evidence" value="ECO:0007669"/>
    <property type="project" value="InterPro"/>
</dbReference>
<dbReference type="AlphaFoldDB" id="X0YB63"/>
<proteinExistence type="predicted"/>
<dbReference type="Pfam" id="PF07728">
    <property type="entry name" value="AAA_5"/>
    <property type="match status" value="1"/>
</dbReference>
<gene>
    <name evidence="2" type="ORF">S01H1_72307</name>
</gene>
<feature type="domain" description="ATPase dynein-related AAA" evidence="1">
    <location>
        <begin position="1"/>
        <end position="76"/>
    </location>
</feature>
<sequence>ACKQGFTLIYDEFTRSRPEANNILLSVLEERTLDLPAGRGQDTLLKVHPQFTALFTSNPTEYAGVHKAQDALWDRMITIKLGAFDQETEVEIVRAKSGIAKDDAERIVGLVRDFHGDGRSNGQVASARAGIMIAKILVTYDARAQASDDNFVRTCVDVLDSSKDWQSNGAAAKKVKSLVKKWAS</sequence>
<comment type="caution">
    <text evidence="2">The sequence shown here is derived from an EMBL/GenBank/DDBJ whole genome shotgun (WGS) entry which is preliminary data.</text>
</comment>
<dbReference type="InterPro" id="IPR027417">
    <property type="entry name" value="P-loop_NTPase"/>
</dbReference>
<feature type="non-terminal residue" evidence="2">
    <location>
        <position position="1"/>
    </location>
</feature>
<dbReference type="EMBL" id="BARS01048209">
    <property type="protein sequence ID" value="GAG34096.1"/>
    <property type="molecule type" value="Genomic_DNA"/>
</dbReference>
<dbReference type="Gene3D" id="3.40.50.300">
    <property type="entry name" value="P-loop containing nucleotide triphosphate hydrolases"/>
    <property type="match status" value="1"/>
</dbReference>
<reference evidence="2" key="1">
    <citation type="journal article" date="2014" name="Front. Microbiol.">
        <title>High frequency of phylogenetically diverse reductive dehalogenase-homologous genes in deep subseafloor sedimentary metagenomes.</title>
        <authorList>
            <person name="Kawai M."/>
            <person name="Futagami T."/>
            <person name="Toyoda A."/>
            <person name="Takaki Y."/>
            <person name="Nishi S."/>
            <person name="Hori S."/>
            <person name="Arai W."/>
            <person name="Tsubouchi T."/>
            <person name="Morono Y."/>
            <person name="Uchiyama I."/>
            <person name="Ito T."/>
            <person name="Fujiyama A."/>
            <person name="Inagaki F."/>
            <person name="Takami H."/>
        </authorList>
    </citation>
    <scope>NUCLEOTIDE SEQUENCE</scope>
    <source>
        <strain evidence="2">Expedition CK06-06</strain>
    </source>
</reference>
<name>X0YB63_9ZZZZ</name>
<accession>X0YB63</accession>
<protein>
    <recommendedName>
        <fullName evidence="1">ATPase dynein-related AAA domain-containing protein</fullName>
    </recommendedName>
</protein>
<evidence type="ECO:0000313" key="2">
    <source>
        <dbReference type="EMBL" id="GAG34096.1"/>
    </source>
</evidence>
<evidence type="ECO:0000259" key="1">
    <source>
        <dbReference type="Pfam" id="PF07728"/>
    </source>
</evidence>